<dbReference type="InterPro" id="IPR011607">
    <property type="entry name" value="MGS-like_dom"/>
</dbReference>
<dbReference type="NCBIfam" id="NF009455">
    <property type="entry name" value="PRK12815.1"/>
    <property type="match status" value="1"/>
</dbReference>
<dbReference type="PANTHER" id="PTHR11405">
    <property type="entry name" value="CARBAMOYLTRANSFERASE FAMILY MEMBER"/>
    <property type="match status" value="1"/>
</dbReference>
<evidence type="ECO:0000256" key="7">
    <source>
        <dbReference type="ARBA" id="ARBA00022737"/>
    </source>
</evidence>
<dbReference type="Gene3D" id="1.10.1030.10">
    <property type="entry name" value="Carbamoyl-phosphate synthetase, large subunit oligomerisation domain"/>
    <property type="match status" value="1"/>
</dbReference>
<accession>A0AAE3DP64</accession>
<dbReference type="AlphaFoldDB" id="A0AAE3DP64"/>
<evidence type="ECO:0000313" key="18">
    <source>
        <dbReference type="EMBL" id="MCC2168858.1"/>
    </source>
</evidence>
<dbReference type="InterPro" id="IPR005479">
    <property type="entry name" value="CPAse_ATP-bd"/>
</dbReference>
<dbReference type="RefSeq" id="WP_308728947.1">
    <property type="nucleotide sequence ID" value="NZ_JAJEQF010000049.1"/>
</dbReference>
<sequence length="1065" mass="116050">MPLNPNLKKVMVIGSGPIVIGQAAEFDYAGTQACRALKEEGLEVVLVNSNPATIMTDAAMADHVYVEPLTLDFLKKIIKKEHPDSILSTLGGQTGLTLSMQLAKEGFLAQEGVTLLGANPETIAKAEDRQVFKSTMEAIREPIIPSVVTTTLEGALSFAHSAGYPVIVRPAFTLGGTGGGIAVDEVQLRQIASAGLRLSPITQILVEKCISGWKEIEFEVMRDGDGNVITICSMENLDPVGVHTGDSIVIAPAVTLADKEYQMLRSAALHIIEAMGIEGGCNVQFALNPESFEYAVIEVNPRVSRSSALASKATGYPIARVAAKIAIGYRMDEIKNEITGKTKACFEPALDYVVVKFPKWPFDKFVYATRKLGTQMKATGEVMAIGRNFEQALMKAVRGAEISHDCLADVHMRALDDEALTAKILAQDDERIFAVYEALFRGFSIEKIHQLTLIDEWFLAKLLHLCDLEKRLETEPLTHDFLRELKRNGFPDKTIARLSGNSTFPHLPYSYKMVDTCGAEFAAETPYFYSTTDEEDEASAFIAEHSSKKPVVIVFGSGPIRIGQGIEFDYASVHCVWALKNAGYEVVIVNNNPETVSTDFNTADRLYFEPLTPEDVGDIIRVENPVGAVVAFGGQTAIRLTKWLSENNVPILGTPADSIDAAEDRGRFEALLKQLHIKQPVGDTVHTAEEAIETANRLGYPVLLRPSYVLGGQNMIIAFSDADVKEYMDIILSHMEGNLVLIDKYMMGTELEVDAICDGEDVLLPGIMEHIDRAGIHSGDSIAVYPAWNLSPAKTAKLVDYSTRLALALNTKGLINIQYVICQDQVYVIEVNPRSSRTVPYLSKVTGIPMVDIATRVMLGEKLKDMPYGTGLAPVSSYTAIKVPVFSFEKLSGLDTQLGPEMKSTGEVLGIAPTMREALYKGLVGAGYQLTDKGGIFITVRDTDKDEIPDIAQRFADLGFHLYATAGTAAVLRDHGMSVTLVHKISESEHNTIALLESGKVNYIISTSKKGRTPARDSVKVRRKSVELGIPCLTSLDTAVALADILKSGFTPDTAELVDICTLQK</sequence>
<feature type="binding site" evidence="15">
    <location>
        <position position="175"/>
    </location>
    <ligand>
        <name>ATP</name>
        <dbReference type="ChEBI" id="CHEBI:30616"/>
        <label>1</label>
    </ligand>
</feature>
<dbReference type="SMART" id="SM00851">
    <property type="entry name" value="MGS"/>
    <property type="match status" value="1"/>
</dbReference>
<keyword evidence="8 15" id="KW-0547">Nucleotide-binding</keyword>
<evidence type="ECO:0000256" key="15">
    <source>
        <dbReference type="HAMAP-Rule" id="MF_01210"/>
    </source>
</evidence>
<keyword evidence="12" id="KW-0464">Manganese</keyword>
<dbReference type="GO" id="GO:0044205">
    <property type="term" value="P:'de novo' UMP biosynthetic process"/>
    <property type="evidence" value="ECO:0007669"/>
    <property type="project" value="UniProtKB-UniRule"/>
</dbReference>
<evidence type="ECO:0000256" key="4">
    <source>
        <dbReference type="ARBA" id="ARBA00022598"/>
    </source>
</evidence>
<feature type="binding site" evidence="15">
    <location>
        <position position="129"/>
    </location>
    <ligand>
        <name>ATP</name>
        <dbReference type="ChEBI" id="CHEBI:30616"/>
        <label>1</label>
    </ligand>
</feature>
<evidence type="ECO:0000256" key="12">
    <source>
        <dbReference type="ARBA" id="ARBA00023211"/>
    </source>
</evidence>
<feature type="binding site" evidence="15">
    <location>
        <position position="830"/>
    </location>
    <ligand>
        <name>Mg(2+)</name>
        <dbReference type="ChEBI" id="CHEBI:18420"/>
        <label>3</label>
    </ligand>
</feature>
<reference evidence="18 19" key="1">
    <citation type="submission" date="2021-10" db="EMBL/GenBank/DDBJ databases">
        <title>Anaerobic single-cell dispensing facilitates the cultivation of human gut bacteria.</title>
        <authorList>
            <person name="Afrizal A."/>
        </authorList>
    </citation>
    <scope>NUCLEOTIDE SEQUENCE [LARGE SCALE GENOMIC DNA]</scope>
    <source>
        <strain evidence="18 19">CLA-AA-H244</strain>
    </source>
</reference>
<evidence type="ECO:0000256" key="9">
    <source>
        <dbReference type="ARBA" id="ARBA00022840"/>
    </source>
</evidence>
<dbReference type="Proteomes" id="UP001199355">
    <property type="component" value="Unassembled WGS sequence"/>
</dbReference>
<feature type="binding site" evidence="15">
    <location>
        <position position="830"/>
    </location>
    <ligand>
        <name>ATP</name>
        <dbReference type="ChEBI" id="CHEBI:30616"/>
        <label>2</label>
    </ligand>
</feature>
<evidence type="ECO:0000256" key="3">
    <source>
        <dbReference type="ARBA" id="ARBA00022571"/>
    </source>
</evidence>
<feature type="binding site" evidence="15">
    <location>
        <position position="284"/>
    </location>
    <ligand>
        <name>Mg(2+)</name>
        <dbReference type="ChEBI" id="CHEBI:18420"/>
        <label>1</label>
    </ligand>
</feature>
<feature type="region of interest" description="Carboxyphosphate synthetic domain" evidence="15">
    <location>
        <begin position="1"/>
        <end position="401"/>
    </location>
</feature>
<dbReference type="EC" id="6.3.4.16" evidence="15"/>
<feature type="binding site" evidence="15">
    <location>
        <position position="208"/>
    </location>
    <ligand>
        <name>ATP</name>
        <dbReference type="ChEBI" id="CHEBI:30616"/>
        <label>1</label>
    </ligand>
</feature>
<feature type="binding site" evidence="15">
    <location>
        <position position="298"/>
    </location>
    <ligand>
        <name>Mg(2+)</name>
        <dbReference type="ChEBI" id="CHEBI:18420"/>
        <label>1</label>
    </ligand>
</feature>
<dbReference type="PRINTS" id="PR00098">
    <property type="entry name" value="CPSASE"/>
</dbReference>
<dbReference type="GO" id="GO:0005737">
    <property type="term" value="C:cytoplasm"/>
    <property type="evidence" value="ECO:0007669"/>
    <property type="project" value="TreeGrafter"/>
</dbReference>
<dbReference type="Pfam" id="PF02786">
    <property type="entry name" value="CPSase_L_D2"/>
    <property type="match status" value="2"/>
</dbReference>
<dbReference type="Pfam" id="PF02142">
    <property type="entry name" value="MGS"/>
    <property type="match status" value="1"/>
</dbReference>
<feature type="binding site" evidence="15">
    <location>
        <position position="832"/>
    </location>
    <ligand>
        <name>Mn(2+)</name>
        <dbReference type="ChEBI" id="CHEBI:29035"/>
        <label>4</label>
    </ligand>
</feature>
<comment type="catalytic activity">
    <reaction evidence="13 15">
        <text>hydrogencarbonate + NH4(+) + 2 ATP = carbamoyl phosphate + 2 ADP + phosphate + 2 H(+)</text>
        <dbReference type="Rhea" id="RHEA:18029"/>
        <dbReference type="ChEBI" id="CHEBI:15378"/>
        <dbReference type="ChEBI" id="CHEBI:17544"/>
        <dbReference type="ChEBI" id="CHEBI:28938"/>
        <dbReference type="ChEBI" id="CHEBI:30616"/>
        <dbReference type="ChEBI" id="CHEBI:43474"/>
        <dbReference type="ChEBI" id="CHEBI:58228"/>
        <dbReference type="ChEBI" id="CHEBI:456216"/>
        <dbReference type="EC" id="6.3.4.16"/>
    </reaction>
</comment>
<dbReference type="GO" id="GO:0006541">
    <property type="term" value="P:glutamine metabolic process"/>
    <property type="evidence" value="ECO:0007669"/>
    <property type="project" value="TreeGrafter"/>
</dbReference>
<dbReference type="Pfam" id="PF02787">
    <property type="entry name" value="CPSase_L_D3"/>
    <property type="match status" value="1"/>
</dbReference>
<feature type="binding site" evidence="15">
    <location>
        <position position="744"/>
    </location>
    <ligand>
        <name>ATP</name>
        <dbReference type="ChEBI" id="CHEBI:30616"/>
        <label>2</label>
    </ligand>
</feature>
<dbReference type="Gene3D" id="3.30.1490.20">
    <property type="entry name" value="ATP-grasp fold, A domain"/>
    <property type="match status" value="1"/>
</dbReference>
<evidence type="ECO:0000256" key="5">
    <source>
        <dbReference type="ARBA" id="ARBA00022605"/>
    </source>
</evidence>
<evidence type="ECO:0000256" key="8">
    <source>
        <dbReference type="ARBA" id="ARBA00022741"/>
    </source>
</evidence>
<dbReference type="Gene3D" id="3.30.470.20">
    <property type="entry name" value="ATP-grasp fold, B domain"/>
    <property type="match status" value="2"/>
</dbReference>
<dbReference type="GO" id="GO:0004087">
    <property type="term" value="F:carbamoyl-phosphate synthase (ammonia) activity"/>
    <property type="evidence" value="ECO:0007669"/>
    <property type="project" value="UniProtKB-EC"/>
</dbReference>
<dbReference type="InterPro" id="IPR036914">
    <property type="entry name" value="MGS-like_dom_sf"/>
</dbReference>
<feature type="binding site" evidence="15">
    <location>
        <position position="284"/>
    </location>
    <ligand>
        <name>Mn(2+)</name>
        <dbReference type="ChEBI" id="CHEBI:29035"/>
        <label>1</label>
    </ligand>
</feature>
<dbReference type="InterPro" id="IPR036897">
    <property type="entry name" value="CarbamoylP_synth_lsu_oligo_sf"/>
</dbReference>
<feature type="binding site" evidence="15">
    <location>
        <position position="176"/>
    </location>
    <ligand>
        <name>ATP</name>
        <dbReference type="ChEBI" id="CHEBI:30616"/>
        <label>1</label>
    </ligand>
</feature>
<dbReference type="NCBIfam" id="NF003671">
    <property type="entry name" value="PRK05294.1"/>
    <property type="match status" value="1"/>
</dbReference>
<feature type="binding site" evidence="15">
    <location>
        <position position="776"/>
    </location>
    <ligand>
        <name>ATP</name>
        <dbReference type="ChEBI" id="CHEBI:30616"/>
        <label>2</label>
    </ligand>
</feature>
<feature type="binding site" evidence="15">
    <location>
        <position position="818"/>
    </location>
    <ligand>
        <name>Mn(2+)</name>
        <dbReference type="ChEBI" id="CHEBI:29035"/>
        <label>3</label>
    </ligand>
</feature>
<evidence type="ECO:0000256" key="1">
    <source>
        <dbReference type="ARBA" id="ARBA00005077"/>
    </source>
</evidence>
<organism evidence="18 19">
    <name type="scientific">Gallintestinimicrobium propionicum</name>
    <dbReference type="NCBI Taxonomy" id="2981770"/>
    <lineage>
        <taxon>Bacteria</taxon>
        <taxon>Bacillati</taxon>
        <taxon>Bacillota</taxon>
        <taxon>Clostridia</taxon>
        <taxon>Lachnospirales</taxon>
        <taxon>Lachnospiraceae</taxon>
        <taxon>Gallintestinimicrobium</taxon>
    </lineage>
</organism>
<feature type="binding site" evidence="15">
    <location>
        <position position="300"/>
    </location>
    <ligand>
        <name>Mn(2+)</name>
        <dbReference type="ChEBI" id="CHEBI:29035"/>
        <label>2</label>
    </ligand>
</feature>
<keyword evidence="5 15" id="KW-0028">Amino-acid biosynthesis</keyword>
<feature type="binding site" evidence="15">
    <location>
        <position position="169"/>
    </location>
    <ligand>
        <name>ATP</name>
        <dbReference type="ChEBI" id="CHEBI:30616"/>
        <label>1</label>
    </ligand>
</feature>
<feature type="binding site" evidence="15">
    <location>
        <position position="215"/>
    </location>
    <ligand>
        <name>ATP</name>
        <dbReference type="ChEBI" id="CHEBI:30616"/>
        <label>1</label>
    </ligand>
</feature>
<keyword evidence="3 15" id="KW-0055">Arginine biosynthesis</keyword>
<feature type="binding site" evidence="15">
    <location>
        <position position="242"/>
    </location>
    <ligand>
        <name>ATP</name>
        <dbReference type="ChEBI" id="CHEBI:30616"/>
        <label>1</label>
    </ligand>
</feature>
<dbReference type="PROSITE" id="PS00867">
    <property type="entry name" value="CPSASE_2"/>
    <property type="match status" value="2"/>
</dbReference>
<proteinExistence type="inferred from homology"/>
<keyword evidence="19" id="KW-1185">Reference proteome</keyword>
<feature type="region of interest" description="Allosteric domain" evidence="15">
    <location>
        <begin position="928"/>
        <end position="1065"/>
    </location>
</feature>
<keyword evidence="10" id="KW-0460">Magnesium</keyword>
<feature type="binding site" evidence="15">
    <location>
        <position position="832"/>
    </location>
    <ligand>
        <name>Mg(2+)</name>
        <dbReference type="ChEBI" id="CHEBI:18420"/>
        <label>4</label>
    </ligand>
</feature>
<comment type="catalytic activity">
    <reaction evidence="14 15">
        <text>hydrogencarbonate + L-glutamine + 2 ATP + H2O = carbamoyl phosphate + L-glutamate + 2 ADP + phosphate + 2 H(+)</text>
        <dbReference type="Rhea" id="RHEA:18633"/>
        <dbReference type="ChEBI" id="CHEBI:15377"/>
        <dbReference type="ChEBI" id="CHEBI:15378"/>
        <dbReference type="ChEBI" id="CHEBI:17544"/>
        <dbReference type="ChEBI" id="CHEBI:29985"/>
        <dbReference type="ChEBI" id="CHEBI:30616"/>
        <dbReference type="ChEBI" id="CHEBI:43474"/>
        <dbReference type="ChEBI" id="CHEBI:58228"/>
        <dbReference type="ChEBI" id="CHEBI:58359"/>
        <dbReference type="ChEBI" id="CHEBI:456216"/>
        <dbReference type="EC" id="6.3.5.5"/>
    </reaction>
</comment>
<feature type="binding site" evidence="15">
    <location>
        <position position="298"/>
    </location>
    <ligand>
        <name>Mg(2+)</name>
        <dbReference type="ChEBI" id="CHEBI:18420"/>
        <label>2</label>
    </ligand>
</feature>
<feature type="binding site" evidence="15">
    <location>
        <position position="298"/>
    </location>
    <ligand>
        <name>Mn(2+)</name>
        <dbReference type="ChEBI" id="CHEBI:29035"/>
        <label>2</label>
    </ligand>
</feature>
<evidence type="ECO:0000256" key="14">
    <source>
        <dbReference type="ARBA" id="ARBA00048816"/>
    </source>
</evidence>
<feature type="binding site" evidence="15">
    <location>
        <position position="284"/>
    </location>
    <ligand>
        <name>ATP</name>
        <dbReference type="ChEBI" id="CHEBI:30616"/>
        <label>1</label>
    </ligand>
</feature>
<keyword evidence="6" id="KW-0479">Metal-binding</keyword>
<keyword evidence="9 15" id="KW-0067">ATP-binding</keyword>
<feature type="binding site" evidence="15">
    <location>
        <position position="830"/>
    </location>
    <ligand>
        <name>Mn(2+)</name>
        <dbReference type="ChEBI" id="CHEBI:29035"/>
        <label>3</label>
    </ligand>
</feature>
<feature type="binding site" evidence="15">
    <location>
        <position position="300"/>
    </location>
    <ligand>
        <name>Mg(2+)</name>
        <dbReference type="ChEBI" id="CHEBI:18420"/>
        <label>2</label>
    </ligand>
</feature>
<keyword evidence="7 15" id="KW-0677">Repeat</keyword>
<dbReference type="InterPro" id="IPR033937">
    <property type="entry name" value="MGS_CPS_CarB"/>
</dbReference>
<feature type="binding site" evidence="15">
    <location>
        <position position="241"/>
    </location>
    <ligand>
        <name>ATP</name>
        <dbReference type="ChEBI" id="CHEBI:30616"/>
        <label>1</label>
    </ligand>
</feature>
<dbReference type="GO" id="GO:0004088">
    <property type="term" value="F:carbamoyl-phosphate synthase (glutamine-hydrolyzing) activity"/>
    <property type="evidence" value="ECO:0007669"/>
    <property type="project" value="UniProtKB-UniRule"/>
</dbReference>
<dbReference type="SUPFAM" id="SSF52335">
    <property type="entry name" value="Methylglyoxal synthase-like"/>
    <property type="match status" value="1"/>
</dbReference>
<dbReference type="InterPro" id="IPR005483">
    <property type="entry name" value="CPSase_dom"/>
</dbReference>
<evidence type="ECO:0000256" key="10">
    <source>
        <dbReference type="ARBA" id="ARBA00022842"/>
    </source>
</evidence>
<comment type="function">
    <text evidence="15">Large subunit of the glutamine-dependent carbamoyl phosphate synthetase (CPSase). CPSase catalyzes the formation of carbamoyl phosphate from the ammonia moiety of glutamine, carbonate, and phosphate donated by ATP, constituting the first step of 2 biosynthetic pathways, one leading to arginine and/or urea and the other to pyrimidine nucleotides. The large subunit (synthetase) binds the substrates ammonia (free or transferred from glutamine from the small subunit), hydrogencarbonate and ATP and carries out an ATP-coupled ligase reaction, activating hydrogencarbonate by forming carboxy phosphate which reacts with ammonia to form carbamoyl phosphate.</text>
</comment>
<dbReference type="GO" id="GO:0005524">
    <property type="term" value="F:ATP binding"/>
    <property type="evidence" value="ECO:0007669"/>
    <property type="project" value="UniProtKB-UniRule"/>
</dbReference>
<keyword evidence="4 15" id="KW-0436">Ligase</keyword>
<dbReference type="GO" id="GO:0046872">
    <property type="term" value="F:metal ion binding"/>
    <property type="evidence" value="ECO:0007669"/>
    <property type="project" value="UniProtKB-KW"/>
</dbReference>
<gene>
    <name evidence="15 18" type="primary">carB</name>
    <name evidence="18" type="ORF">LKD45_14390</name>
</gene>
<dbReference type="PROSITE" id="PS51855">
    <property type="entry name" value="MGS"/>
    <property type="match status" value="1"/>
</dbReference>
<dbReference type="SUPFAM" id="SSF48108">
    <property type="entry name" value="Carbamoyl phosphate synthetase, large subunit connection domain"/>
    <property type="match status" value="1"/>
</dbReference>
<keyword evidence="11 15" id="KW-0665">Pyrimidine biosynthesis</keyword>
<comment type="similarity">
    <text evidence="2 15">Belongs to the CarB family.</text>
</comment>
<feature type="binding site" evidence="15">
    <location>
        <position position="775"/>
    </location>
    <ligand>
        <name>ATP</name>
        <dbReference type="ChEBI" id="CHEBI:30616"/>
        <label>2</label>
    </ligand>
</feature>
<dbReference type="SUPFAM" id="SSF52440">
    <property type="entry name" value="PreATP-grasp domain"/>
    <property type="match status" value="2"/>
</dbReference>
<feature type="binding site" evidence="15">
    <location>
        <position position="298"/>
    </location>
    <ligand>
        <name>ATP</name>
        <dbReference type="ChEBI" id="CHEBI:30616"/>
        <label>1</label>
    </ligand>
</feature>
<evidence type="ECO:0000256" key="13">
    <source>
        <dbReference type="ARBA" id="ARBA00047359"/>
    </source>
</evidence>
<comment type="caution">
    <text evidence="15">Lacks conserved residue(s) required for the propagation of feature annotation.</text>
</comment>
<feature type="binding site" evidence="15">
    <location>
        <position position="210"/>
    </location>
    <ligand>
        <name>ATP</name>
        <dbReference type="ChEBI" id="CHEBI:30616"/>
        <label>1</label>
    </ligand>
</feature>
<comment type="pathway">
    <text evidence="1 15">Amino-acid biosynthesis; L-arginine biosynthesis; carbamoyl phosphate from bicarbonate: step 1/1.</text>
</comment>
<feature type="binding site" evidence="15">
    <location>
        <position position="818"/>
    </location>
    <ligand>
        <name>Mg(2+)</name>
        <dbReference type="ChEBI" id="CHEBI:18420"/>
        <label>3</label>
    </ligand>
</feature>
<dbReference type="Gene3D" id="3.40.50.1380">
    <property type="entry name" value="Methylglyoxal synthase-like domain"/>
    <property type="match status" value="1"/>
</dbReference>
<dbReference type="PANTHER" id="PTHR11405:SF53">
    <property type="entry name" value="CARBAMOYL-PHOSPHATE SYNTHASE [AMMONIA], MITOCHONDRIAL"/>
    <property type="match status" value="1"/>
</dbReference>
<dbReference type="FunFam" id="3.30.470.20:FF:000026">
    <property type="entry name" value="Carbamoyl-phosphate synthase large chain"/>
    <property type="match status" value="1"/>
</dbReference>
<feature type="domain" description="ATP-grasp" evidence="16">
    <location>
        <begin position="669"/>
        <end position="859"/>
    </location>
</feature>
<comment type="caution">
    <text evidence="18">The sequence shown here is derived from an EMBL/GenBank/DDBJ whole genome shotgun (WGS) entry which is preliminary data.</text>
</comment>
<evidence type="ECO:0000313" key="19">
    <source>
        <dbReference type="Proteomes" id="UP001199355"/>
    </source>
</evidence>
<feature type="domain" description="ATP-grasp" evidence="16">
    <location>
        <begin position="133"/>
        <end position="327"/>
    </location>
</feature>
<dbReference type="Pfam" id="PF25596">
    <property type="entry name" value="CPSase_L_D1"/>
    <property type="match status" value="2"/>
</dbReference>
<feature type="binding site" evidence="15">
    <location>
        <position position="778"/>
    </location>
    <ligand>
        <name>ATP</name>
        <dbReference type="ChEBI" id="CHEBI:30616"/>
        <label>2</label>
    </ligand>
</feature>
<dbReference type="SMART" id="SM01096">
    <property type="entry name" value="CPSase_L_D3"/>
    <property type="match status" value="1"/>
</dbReference>
<feature type="binding site" evidence="15">
    <location>
        <position position="830"/>
    </location>
    <ligand>
        <name>Mg(2+)</name>
        <dbReference type="ChEBI" id="CHEBI:18420"/>
        <label>4</label>
    </ligand>
</feature>
<dbReference type="InterPro" id="IPR013815">
    <property type="entry name" value="ATP_grasp_subdomain_1"/>
</dbReference>
<feature type="binding site" evidence="15">
    <location>
        <position position="298"/>
    </location>
    <ligand>
        <name>Mn(2+)</name>
        <dbReference type="ChEBI" id="CHEBI:29035"/>
        <label>1</label>
    </ligand>
</feature>
<evidence type="ECO:0000256" key="11">
    <source>
        <dbReference type="ARBA" id="ARBA00022975"/>
    </source>
</evidence>
<evidence type="ECO:0000256" key="2">
    <source>
        <dbReference type="ARBA" id="ARBA00009799"/>
    </source>
</evidence>
<comment type="subunit">
    <text evidence="15">Composed of two chains; the small (or glutamine) chain promotes the hydrolysis of glutamine to ammonia, which is used by the large (or ammonia) chain to synthesize carbamoyl phosphate. Tetramer of heterodimers (alpha,beta)4.</text>
</comment>
<dbReference type="InterPro" id="IPR011761">
    <property type="entry name" value="ATP-grasp"/>
</dbReference>
<evidence type="ECO:0000259" key="17">
    <source>
        <dbReference type="PROSITE" id="PS51855"/>
    </source>
</evidence>
<dbReference type="EC" id="6.3.5.5" evidence="15"/>
<dbReference type="SUPFAM" id="SSF56059">
    <property type="entry name" value="Glutathione synthetase ATP-binding domain-like"/>
    <property type="match status" value="2"/>
</dbReference>
<feature type="binding site" evidence="15">
    <location>
        <position position="750"/>
    </location>
    <ligand>
        <name>ATP</name>
        <dbReference type="ChEBI" id="CHEBI:30616"/>
        <label>2</label>
    </ligand>
</feature>
<dbReference type="PROSITE" id="PS00866">
    <property type="entry name" value="CPSASE_1"/>
    <property type="match status" value="1"/>
</dbReference>
<comment type="domain">
    <text evidence="15">The large subunit is composed of 2 ATP-grasp domains that are involved in binding the 2 ATP molecules needed for carbamoyl phosphate synthesis. The N-terminal ATP-grasp domain (referred to as the carboxyphosphate synthetic component) catalyzes the ATP-dependent phosphorylation of hydrogencarbonate to carboxyphosphate and the subsequent nucleophilic attack by ammonia to form a carbamate intermediate. The C-terminal ATP-grasp domain (referred to as the carbamoyl phosphate synthetic component) then catalyzes the phosphorylation of carbamate with the second ATP to form the end product carbamoyl phosphate. The reactive and unstable enzyme intermediates are sequentially channeled from one active site to the next through the interior of the protein over a distance of at least 96 A.</text>
</comment>
<feature type="binding site" evidence="15">
    <location>
        <position position="818"/>
    </location>
    <ligand>
        <name>ATP</name>
        <dbReference type="ChEBI" id="CHEBI:30616"/>
        <label>2</label>
    </ligand>
</feature>
<feature type="binding site" evidence="15">
    <location>
        <position position="830"/>
    </location>
    <ligand>
        <name>Mn(2+)</name>
        <dbReference type="ChEBI" id="CHEBI:29035"/>
        <label>4</label>
    </ligand>
</feature>
<dbReference type="InterPro" id="IPR005480">
    <property type="entry name" value="CPSase_lsu_oligo"/>
</dbReference>
<dbReference type="PROSITE" id="PS50975">
    <property type="entry name" value="ATP_GRASP"/>
    <property type="match status" value="2"/>
</dbReference>
<dbReference type="FunFam" id="3.40.50.20:FF:000001">
    <property type="entry name" value="Carbamoyl-phosphate synthase large chain"/>
    <property type="match status" value="2"/>
</dbReference>
<dbReference type="InterPro" id="IPR006275">
    <property type="entry name" value="CPSase_lsu"/>
</dbReference>
<feature type="binding site" evidence="15">
    <location>
        <position position="243"/>
    </location>
    <ligand>
        <name>ATP</name>
        <dbReference type="ChEBI" id="CHEBI:30616"/>
        <label>1</label>
    </ligand>
</feature>
<feature type="domain" description="MGS-like" evidence="17">
    <location>
        <begin position="928"/>
        <end position="1065"/>
    </location>
</feature>
<dbReference type="InterPro" id="IPR016185">
    <property type="entry name" value="PreATP-grasp_dom_sf"/>
</dbReference>
<feature type="binding site" evidence="15">
    <location>
        <position position="705"/>
    </location>
    <ligand>
        <name>ATP</name>
        <dbReference type="ChEBI" id="CHEBI:30616"/>
        <label>2</label>
    </ligand>
</feature>
<evidence type="ECO:0000256" key="6">
    <source>
        <dbReference type="ARBA" id="ARBA00022723"/>
    </source>
</evidence>
<dbReference type="NCBIfam" id="TIGR01369">
    <property type="entry name" value="CPSaseII_lrg"/>
    <property type="match status" value="1"/>
</dbReference>
<dbReference type="CDD" id="cd01424">
    <property type="entry name" value="MGS_CPS_II"/>
    <property type="match status" value="1"/>
</dbReference>
<dbReference type="EMBL" id="JAJEQF010000049">
    <property type="protein sequence ID" value="MCC2168858.1"/>
    <property type="molecule type" value="Genomic_DNA"/>
</dbReference>
<comment type="cofactor">
    <cofactor evidence="15">
        <name>Mg(2+)</name>
        <dbReference type="ChEBI" id="CHEBI:18420"/>
    </cofactor>
    <cofactor evidence="15">
        <name>Mn(2+)</name>
        <dbReference type="ChEBI" id="CHEBI:29035"/>
    </cofactor>
    <text evidence="15">Binds 4 Mg(2+) or Mn(2+) ions per subunit.</text>
</comment>
<evidence type="ECO:0000259" key="16">
    <source>
        <dbReference type="PROSITE" id="PS50975"/>
    </source>
</evidence>
<comment type="pathway">
    <text evidence="15">Pyrimidine metabolism; UMP biosynthesis via de novo pathway; (S)-dihydroorotate from bicarbonate: step 1/3.</text>
</comment>
<feature type="binding site" evidence="15">
    <location>
        <position position="777"/>
    </location>
    <ligand>
        <name>ATP</name>
        <dbReference type="ChEBI" id="CHEBI:30616"/>
        <label>2</label>
    </ligand>
</feature>
<dbReference type="HAMAP" id="MF_01210_B">
    <property type="entry name" value="CPSase_L_chain_B"/>
    <property type="match status" value="1"/>
</dbReference>
<dbReference type="Gene3D" id="3.40.50.20">
    <property type="match status" value="2"/>
</dbReference>
<name>A0AAE3DP64_9FIRM</name>
<protein>
    <recommendedName>
        <fullName evidence="15">Carbamoyl phosphate synthase large chain</fullName>
        <ecNumber evidence="15">6.3.4.16</ecNumber>
        <ecNumber evidence="15">6.3.5.5</ecNumber>
    </recommendedName>
    <alternativeName>
        <fullName evidence="15">Carbamoyl phosphate synthetase ammonia chain</fullName>
    </alternativeName>
</protein>
<dbReference type="FunFam" id="3.30.470.20:FF:000001">
    <property type="entry name" value="Carbamoyl-phosphate synthase large chain"/>
    <property type="match status" value="1"/>
</dbReference>
<dbReference type="InterPro" id="IPR058047">
    <property type="entry name" value="CPSase_preATP-grasp"/>
</dbReference>
<dbReference type="GO" id="GO:0006526">
    <property type="term" value="P:L-arginine biosynthetic process"/>
    <property type="evidence" value="ECO:0007669"/>
    <property type="project" value="UniProtKB-UniRule"/>
</dbReference>